<feature type="compositionally biased region" description="Basic and acidic residues" evidence="1">
    <location>
        <begin position="103"/>
        <end position="112"/>
    </location>
</feature>
<evidence type="ECO:0000256" key="1">
    <source>
        <dbReference type="SAM" id="MobiDB-lite"/>
    </source>
</evidence>
<feature type="domain" description="PPIase cyclophilin-type" evidence="2">
    <location>
        <begin position="1"/>
        <end position="55"/>
    </location>
</feature>
<feature type="region of interest" description="Disordered" evidence="1">
    <location>
        <begin position="57"/>
        <end position="112"/>
    </location>
</feature>
<dbReference type="InterPro" id="IPR029000">
    <property type="entry name" value="Cyclophilin-like_dom_sf"/>
</dbReference>
<dbReference type="PROSITE" id="PS50072">
    <property type="entry name" value="CSA_PPIASE_2"/>
    <property type="match status" value="1"/>
</dbReference>
<dbReference type="AlphaFoldDB" id="A0A0K8T3D3"/>
<dbReference type="Gene3D" id="2.40.100.10">
    <property type="entry name" value="Cyclophilin-like"/>
    <property type="match status" value="1"/>
</dbReference>
<evidence type="ECO:0000259" key="2">
    <source>
        <dbReference type="PROSITE" id="PS50072"/>
    </source>
</evidence>
<name>A0A0K8T3D3_LYGHE</name>
<evidence type="ECO:0000313" key="3">
    <source>
        <dbReference type="EMBL" id="JAG59926.1"/>
    </source>
</evidence>
<accession>A0A0K8T3D3</accession>
<organism evidence="3">
    <name type="scientific">Lygus hesperus</name>
    <name type="common">Western plant bug</name>
    <dbReference type="NCBI Taxonomy" id="30085"/>
    <lineage>
        <taxon>Eukaryota</taxon>
        <taxon>Metazoa</taxon>
        <taxon>Ecdysozoa</taxon>
        <taxon>Arthropoda</taxon>
        <taxon>Hexapoda</taxon>
        <taxon>Insecta</taxon>
        <taxon>Pterygota</taxon>
        <taxon>Neoptera</taxon>
        <taxon>Paraneoptera</taxon>
        <taxon>Hemiptera</taxon>
        <taxon>Heteroptera</taxon>
        <taxon>Panheteroptera</taxon>
        <taxon>Cimicomorpha</taxon>
        <taxon>Miridae</taxon>
        <taxon>Mirini</taxon>
        <taxon>Lygus</taxon>
    </lineage>
</organism>
<dbReference type="GO" id="GO:0003755">
    <property type="term" value="F:peptidyl-prolyl cis-trans isomerase activity"/>
    <property type="evidence" value="ECO:0007669"/>
    <property type="project" value="InterPro"/>
</dbReference>
<dbReference type="EMBL" id="GBRD01005895">
    <property type="protein sequence ID" value="JAG59926.1"/>
    <property type="molecule type" value="Transcribed_RNA"/>
</dbReference>
<dbReference type="SUPFAM" id="SSF50891">
    <property type="entry name" value="Cyclophilin-like"/>
    <property type="match status" value="1"/>
</dbReference>
<proteinExistence type="predicted"/>
<protein>
    <recommendedName>
        <fullName evidence="2">PPIase cyclophilin-type domain-containing protein</fullName>
    </recommendedName>
</protein>
<reference evidence="3" key="1">
    <citation type="submission" date="2014-09" db="EMBL/GenBank/DDBJ databases">
        <authorList>
            <person name="Magalhaes I.L.F."/>
            <person name="Oliveira U."/>
            <person name="Santos F.R."/>
            <person name="Vidigal T.H.D.A."/>
            <person name="Brescovit A.D."/>
            <person name="Santos A.J."/>
        </authorList>
    </citation>
    <scope>NUCLEOTIDE SEQUENCE</scope>
</reference>
<sequence length="127" mass="14100">MFCCRTTQPAPHLDGVHVVFGEVVSGQNVVLHVEQLPVDRMNRPLQDAKVVNCGELVLKPKSKPKKVEPSSDEAESSADSDGSSQRGESDEGKSKKKKKKKDKKSETTEDITRRLLEEALKDLKTEK</sequence>
<dbReference type="Pfam" id="PF00160">
    <property type="entry name" value="Pro_isomerase"/>
    <property type="match status" value="1"/>
</dbReference>
<dbReference type="InterPro" id="IPR002130">
    <property type="entry name" value="Cyclophilin-type_PPIase_dom"/>
</dbReference>